<dbReference type="RefSeq" id="WP_343950838.1">
    <property type="nucleotide sequence ID" value="NZ_BAAAHQ010000015.1"/>
</dbReference>
<feature type="transmembrane region" description="Helical" evidence="5">
    <location>
        <begin position="405"/>
        <end position="426"/>
    </location>
</feature>
<gene>
    <name evidence="6" type="ORF">GCM10009560_33990</name>
</gene>
<keyword evidence="3 5" id="KW-1133">Transmembrane helix</keyword>
<evidence type="ECO:0000256" key="1">
    <source>
        <dbReference type="ARBA" id="ARBA00004141"/>
    </source>
</evidence>
<protein>
    <submittedName>
        <fullName evidence="6">APC family permease</fullName>
    </submittedName>
</protein>
<feature type="transmembrane region" description="Helical" evidence="5">
    <location>
        <begin position="441"/>
        <end position="460"/>
    </location>
</feature>
<comment type="subcellular location">
    <subcellularLocation>
        <location evidence="1">Membrane</location>
        <topology evidence="1">Multi-pass membrane protein</topology>
    </subcellularLocation>
</comment>
<name>A0ABP4A2Y2_9ACTN</name>
<dbReference type="InterPro" id="IPR053153">
    <property type="entry name" value="APC_K+_Transporter"/>
</dbReference>
<dbReference type="PANTHER" id="PTHR47704:SF1">
    <property type="entry name" value="POTASSIUM TRANSPORTER KIMA"/>
    <property type="match status" value="1"/>
</dbReference>
<feature type="transmembrane region" description="Helical" evidence="5">
    <location>
        <begin position="321"/>
        <end position="345"/>
    </location>
</feature>
<evidence type="ECO:0000256" key="5">
    <source>
        <dbReference type="SAM" id="Phobius"/>
    </source>
</evidence>
<feature type="transmembrane region" description="Helical" evidence="5">
    <location>
        <begin position="280"/>
        <end position="301"/>
    </location>
</feature>
<comment type="caution">
    <text evidence="6">The sequence shown here is derived from an EMBL/GenBank/DDBJ whole genome shotgun (WGS) entry which is preliminary data.</text>
</comment>
<organism evidence="6 7">
    <name type="scientific">Nonomuraea longicatena</name>
    <dbReference type="NCBI Taxonomy" id="83682"/>
    <lineage>
        <taxon>Bacteria</taxon>
        <taxon>Bacillati</taxon>
        <taxon>Actinomycetota</taxon>
        <taxon>Actinomycetes</taxon>
        <taxon>Streptosporangiales</taxon>
        <taxon>Streptosporangiaceae</taxon>
        <taxon>Nonomuraea</taxon>
    </lineage>
</organism>
<dbReference type="PANTHER" id="PTHR47704">
    <property type="entry name" value="POTASSIUM TRANSPORTER KIMA"/>
    <property type="match status" value="1"/>
</dbReference>
<evidence type="ECO:0000256" key="4">
    <source>
        <dbReference type="ARBA" id="ARBA00023136"/>
    </source>
</evidence>
<keyword evidence="7" id="KW-1185">Reference proteome</keyword>
<evidence type="ECO:0000256" key="2">
    <source>
        <dbReference type="ARBA" id="ARBA00022692"/>
    </source>
</evidence>
<evidence type="ECO:0000313" key="7">
    <source>
        <dbReference type="Proteomes" id="UP001501578"/>
    </source>
</evidence>
<feature type="transmembrane region" description="Helical" evidence="5">
    <location>
        <begin position="57"/>
        <end position="87"/>
    </location>
</feature>
<sequence length="637" mass="67053">MTKAALPERLGYRAKCLLLGPPLVTSELRRERMPKRVALGVLSSDCVSSSAYGPEQILVALVPAVGVAAFALIMPITAVVLAVLALLTLTYRDLVTVFSQAGGSYVVARESFGRDVAQVAAVALLIDYTVTVAVQASAGTDALLSMIHLIGDSPTAYGLDAVKSELTIGVVVLMCYLNLRGAREAGRLLAVPFYLFAGSVGLVVVAGLARILVEGGLPHAPSAPGVIPPGQPGEGLLYGASLFILLRAFANGGSSLTGLEAISNGVGAFKEPTGPNARTTMTVMSCTLAVLVGGIAVLAHYTHALPYTDGSPTVLAQEARLVFGEGGLGTAVFVFVQLATALILYTGGNTSFTGFPYLASFVAEDRFLPRALTRRGHRLAFSNGILALTAVSIVLLLVTRSSVQQLVALYAIGVFTSFTMGSAGLCRHHWVGRGPGWRRKVVLTAVTAMVCALVVLIFAVTKFTEGAWLVVVAFPLGVWALIRINRRYRAEAAALSALHTPAEPLGPPTAVLVLVNSVDLAALKALRYGLGLRPKQIKAAHIAVDRQLAERLQRTWTRVTGLPLDLVDCPDRRVATAAARLASSLGSDVTVLIPHGIYAPVIGRLMHGWTADHIARHLARVPGVTPLVIPYDVVDVR</sequence>
<reference evidence="7" key="1">
    <citation type="journal article" date="2019" name="Int. J. Syst. Evol. Microbiol.">
        <title>The Global Catalogue of Microorganisms (GCM) 10K type strain sequencing project: providing services to taxonomists for standard genome sequencing and annotation.</title>
        <authorList>
            <consortium name="The Broad Institute Genomics Platform"/>
            <consortium name="The Broad Institute Genome Sequencing Center for Infectious Disease"/>
            <person name="Wu L."/>
            <person name="Ma J."/>
        </authorList>
    </citation>
    <scope>NUCLEOTIDE SEQUENCE [LARGE SCALE GENOMIC DNA]</scope>
    <source>
        <strain evidence="7">JCM 11136</strain>
    </source>
</reference>
<keyword evidence="2 5" id="KW-0812">Transmembrane</keyword>
<keyword evidence="4 5" id="KW-0472">Membrane</keyword>
<feature type="transmembrane region" description="Helical" evidence="5">
    <location>
        <begin position="236"/>
        <end position="259"/>
    </location>
</feature>
<proteinExistence type="predicted"/>
<evidence type="ECO:0000313" key="6">
    <source>
        <dbReference type="EMBL" id="GAA0929856.1"/>
    </source>
</evidence>
<feature type="transmembrane region" description="Helical" evidence="5">
    <location>
        <begin position="466"/>
        <end position="482"/>
    </location>
</feature>
<accession>A0ABP4A2Y2</accession>
<dbReference type="EMBL" id="BAAAHQ010000015">
    <property type="protein sequence ID" value="GAA0929856.1"/>
    <property type="molecule type" value="Genomic_DNA"/>
</dbReference>
<dbReference type="Pfam" id="PF13520">
    <property type="entry name" value="AA_permease_2"/>
    <property type="match status" value="1"/>
</dbReference>
<dbReference type="Proteomes" id="UP001501578">
    <property type="component" value="Unassembled WGS sequence"/>
</dbReference>
<evidence type="ECO:0000256" key="3">
    <source>
        <dbReference type="ARBA" id="ARBA00022989"/>
    </source>
</evidence>
<feature type="transmembrane region" description="Helical" evidence="5">
    <location>
        <begin position="191"/>
        <end position="213"/>
    </location>
</feature>
<dbReference type="Gene3D" id="1.20.1740.10">
    <property type="entry name" value="Amino acid/polyamine transporter I"/>
    <property type="match status" value="1"/>
</dbReference>
<dbReference type="InterPro" id="IPR002293">
    <property type="entry name" value="AA/rel_permease1"/>
</dbReference>
<feature type="transmembrane region" description="Helical" evidence="5">
    <location>
        <begin position="379"/>
        <end position="399"/>
    </location>
</feature>